<protein>
    <submittedName>
        <fullName evidence="1">Abortive infection AbiH-like protein</fullName>
    </submittedName>
</protein>
<accession>A0A4R2L823</accession>
<proteinExistence type="predicted"/>
<keyword evidence="2" id="KW-1185">Reference proteome</keyword>
<name>A0A4R2L823_9FIRM</name>
<dbReference type="InterPro" id="IPR025935">
    <property type="entry name" value="AbiH"/>
</dbReference>
<sequence length="298" mass="35552">MRNLIILGNGFDLAHGLQTKYSDFRDYIWNNNRELYEQLTKYIFEDDLWNDFENALGSFDDGEIKEMSEAAYLNYDDNYYNYDRAISDELEFSTQISEYLLEWVKSIIIKTKPVVSRKIINNENVFINFNYTDTLEKVYDILNDNILYIHGKALSSERLIIGHHNVFAYAGKQPLLLTYQEMDEWIEYQMNMSREESEKRNQIGRYFVDTYKDTDEIIARNKGFFDTINDVKKIFILGHSLTYIDFSYFQKIQESVSEDCVWNITYHSEKDENNAKDFVEKLGIRDYQIKKFEAYSTI</sequence>
<dbReference type="Proteomes" id="UP000295711">
    <property type="component" value="Unassembled WGS sequence"/>
</dbReference>
<dbReference type="Pfam" id="PF14253">
    <property type="entry name" value="AbiH"/>
    <property type="match status" value="1"/>
</dbReference>
<organism evidence="1 2">
    <name type="scientific">Frisingicoccus caecimuris</name>
    <dbReference type="NCBI Taxonomy" id="1796636"/>
    <lineage>
        <taxon>Bacteria</taxon>
        <taxon>Bacillati</taxon>
        <taxon>Bacillota</taxon>
        <taxon>Clostridia</taxon>
        <taxon>Lachnospirales</taxon>
        <taxon>Lachnospiraceae</taxon>
        <taxon>Frisingicoccus</taxon>
    </lineage>
</organism>
<dbReference type="EMBL" id="SLXA01000019">
    <property type="protein sequence ID" value="TCO82141.1"/>
    <property type="molecule type" value="Genomic_DNA"/>
</dbReference>
<evidence type="ECO:0000313" key="1">
    <source>
        <dbReference type="EMBL" id="TCO82141.1"/>
    </source>
</evidence>
<comment type="caution">
    <text evidence="1">The sequence shown here is derived from an EMBL/GenBank/DDBJ whole genome shotgun (WGS) entry which is preliminary data.</text>
</comment>
<dbReference type="AlphaFoldDB" id="A0A4R2L823"/>
<dbReference type="OrthoDB" id="9810135at2"/>
<reference evidence="1 2" key="1">
    <citation type="submission" date="2019-03" db="EMBL/GenBank/DDBJ databases">
        <title>Genomic Encyclopedia of Type Strains, Phase IV (KMG-IV): sequencing the most valuable type-strain genomes for metagenomic binning, comparative biology and taxonomic classification.</title>
        <authorList>
            <person name="Goeker M."/>
        </authorList>
    </citation>
    <scope>NUCLEOTIDE SEQUENCE [LARGE SCALE GENOMIC DNA]</scope>
    <source>
        <strain evidence="1 2">DSM 28559</strain>
    </source>
</reference>
<evidence type="ECO:0000313" key="2">
    <source>
        <dbReference type="Proteomes" id="UP000295711"/>
    </source>
</evidence>
<gene>
    <name evidence="1" type="ORF">EV212_11913</name>
</gene>
<dbReference type="RefSeq" id="WP_132094116.1">
    <property type="nucleotide sequence ID" value="NZ_JANKAQ010000018.1"/>
</dbReference>